<gene>
    <name evidence="2" type="primary">CyTRL1</name>
</gene>
<feature type="compositionally biased region" description="Low complexity" evidence="1">
    <location>
        <begin position="248"/>
        <end position="262"/>
    </location>
</feature>
<organism evidence="2 3">
    <name type="scientific">Cynomolgus macaque cytomegalovirus strain Mauritius</name>
    <dbReference type="NCBI Taxonomy" id="1690255"/>
    <lineage>
        <taxon>Viruses</taxon>
        <taxon>Duplodnaviria</taxon>
        <taxon>Heunggongvirae</taxon>
        <taxon>Peploviricota</taxon>
        <taxon>Herviviricetes</taxon>
        <taxon>Herpesvirales</taxon>
        <taxon>Orthoherpesviridae</taxon>
        <taxon>Betaherpesvirinae</taxon>
        <taxon>Cytomegalovirus</taxon>
        <taxon>Cytomegalovirus macacinebeta3</taxon>
    </lineage>
</organism>
<evidence type="ECO:0008006" key="4">
    <source>
        <dbReference type="Google" id="ProtNLM"/>
    </source>
</evidence>
<feature type="region of interest" description="Disordered" evidence="1">
    <location>
        <begin position="420"/>
        <end position="441"/>
    </location>
</feature>
<feature type="region of interest" description="Disordered" evidence="1">
    <location>
        <begin position="525"/>
        <end position="590"/>
    </location>
</feature>
<name>A0A0K1GZQ9_9BETA</name>
<feature type="compositionally biased region" description="Basic residues" evidence="1">
    <location>
        <begin position="221"/>
        <end position="234"/>
    </location>
</feature>
<feature type="compositionally biased region" description="Low complexity" evidence="1">
    <location>
        <begin position="578"/>
        <end position="590"/>
    </location>
</feature>
<dbReference type="Proteomes" id="UP000118435">
    <property type="component" value="Segment"/>
</dbReference>
<reference evidence="2 3" key="1">
    <citation type="journal article" date="2016" name="BMC Genomics">
        <title>A novel strain of cynomolgus macaque cytomegalovirus: implications for host-virus co-evolution.</title>
        <authorList>
            <person name="Russell J.N."/>
            <person name="Marsh A.K."/>
            <person name="Willer D.O."/>
            <person name="Ambagala A.P."/>
            <person name="Dzamba M."/>
            <person name="Chan J.K."/>
            <person name="Pilon R."/>
            <person name="Fournier J."/>
            <person name="Brudno M."/>
            <person name="Antony J.M."/>
            <person name="Sandstrom P."/>
            <person name="Evans B.J."/>
            <person name="MacDonald K.S."/>
        </authorList>
    </citation>
    <scope>NUCLEOTIDE SEQUENCE [LARGE SCALE GENOMIC DNA]</scope>
    <source>
        <strain evidence="2">Mauritius</strain>
    </source>
</reference>
<evidence type="ECO:0000256" key="1">
    <source>
        <dbReference type="SAM" id="MobiDB-lite"/>
    </source>
</evidence>
<feature type="region of interest" description="Disordered" evidence="1">
    <location>
        <begin position="203"/>
        <end position="290"/>
    </location>
</feature>
<protein>
    <recommendedName>
        <fullName evidence="4">Rh01</fullName>
    </recommendedName>
</protein>
<evidence type="ECO:0000313" key="3">
    <source>
        <dbReference type="Proteomes" id="UP000118435"/>
    </source>
</evidence>
<sequence length="590" mass="65808">MRARRLLSTVRYTFPTINYEPSPCMPSLRCPRSHTALLTINNPLLPLSLLTFTQPFPTLWPPHFSTHSSPTLRTSSTSSRTMLLLVPPSLAFPLHSLQRSQTRTLKPSSLLRVALTLASPTMPRTPGACANTTSPFALSPLTRWRACTIFLPAQRCPTCGDWSTAEHESGTCRAPDADLTDYSGGSTSDDEAVTAYARALRSMPTNPSYAKHLSSSSTRSRSSRTRHRQCRRRPPSSTPHSPVPRLPTPSLSSSTSDTSPSPAHTCPLAHLRTPPHTPPPPTTRKQYDPLGDQADEALRIYGYPISRYDMRTGTADRLSPDRGGPLEPNCWCLWGVHAHKNHRPIISLLTARTRDGPTKSGGWDVLYGRGYGYRAFPGPEGESRPVWTQHIVFLLGGHGPRLQLNRPCAREAEARGLLPFWPVPSPKPSSSTDSDSSLDRIPRSHLPRILHKHTARLALSHTATSRQAERAERGAWIVSDTFTAPGLRNTWNTRTHEEFWQRNYIKDYMEHSVFLPTSPNRFYDPFQSRRPCRHSSTSSSDTDDSDDEENTTVPIAPDDTYIPPNESCKHSQPETESHTFTTPETETTRL</sequence>
<evidence type="ECO:0000313" key="2">
    <source>
        <dbReference type="EMBL" id="AKT72661.1"/>
    </source>
</evidence>
<feature type="compositionally biased region" description="Acidic residues" evidence="1">
    <location>
        <begin position="541"/>
        <end position="550"/>
    </location>
</feature>
<feature type="region of interest" description="Disordered" evidence="1">
    <location>
        <begin position="167"/>
        <end position="189"/>
    </location>
</feature>
<proteinExistence type="predicted"/>
<accession>A0A0K1GZQ9</accession>
<feature type="compositionally biased region" description="Basic and acidic residues" evidence="1">
    <location>
        <begin position="567"/>
        <end position="577"/>
    </location>
</feature>
<dbReference type="EMBL" id="KP796148">
    <property type="protein sequence ID" value="AKT72661.1"/>
    <property type="molecule type" value="Genomic_DNA"/>
</dbReference>